<evidence type="ECO:0000313" key="2">
    <source>
        <dbReference type="EMBL" id="QOY61248.1"/>
    </source>
</evidence>
<dbReference type="Gene3D" id="2.20.28.160">
    <property type="match status" value="1"/>
</dbReference>
<evidence type="ECO:0000313" key="3">
    <source>
        <dbReference type="Proteomes" id="UP000593735"/>
    </source>
</evidence>
<keyword evidence="3" id="KW-1185">Reference proteome</keyword>
<dbReference type="AlphaFoldDB" id="A0A7S7RV42"/>
<gene>
    <name evidence="2" type="ORF">INP52_03350</name>
</gene>
<proteinExistence type="predicted"/>
<accession>A0A7S7RV42</accession>
<reference evidence="2 3" key="1">
    <citation type="submission" date="2020-10" db="EMBL/GenBank/DDBJ databases">
        <title>Olsenella immobilis sp.nov., isolated from the mud in a fermentation cellar used for the production of Chinese strong-flavoured liquor.</title>
        <authorList>
            <person name="Lu L."/>
        </authorList>
    </citation>
    <scope>NUCLEOTIDE SEQUENCE [LARGE SCALE GENOMIC DNA]</scope>
    <source>
        <strain evidence="2 3">LZLJ-2</strain>
    </source>
</reference>
<protein>
    <submittedName>
        <fullName evidence="2">Zinc ribbon domain-containing protein</fullName>
    </submittedName>
</protein>
<dbReference type="KEGG" id="tio:INP52_03350"/>
<feature type="transmembrane region" description="Helical" evidence="1">
    <location>
        <begin position="30"/>
        <end position="56"/>
    </location>
</feature>
<keyword evidence="1" id="KW-0472">Membrane</keyword>
<keyword evidence="1" id="KW-0812">Transmembrane</keyword>
<evidence type="ECO:0000256" key="1">
    <source>
        <dbReference type="SAM" id="Phobius"/>
    </source>
</evidence>
<organism evidence="2 3">
    <name type="scientific">Thermophilibacter immobilis</name>
    <dbReference type="NCBI Taxonomy" id="2779519"/>
    <lineage>
        <taxon>Bacteria</taxon>
        <taxon>Bacillati</taxon>
        <taxon>Actinomycetota</taxon>
        <taxon>Coriobacteriia</taxon>
        <taxon>Coriobacteriales</taxon>
        <taxon>Atopobiaceae</taxon>
        <taxon>Thermophilibacter</taxon>
    </lineage>
</organism>
<dbReference type="Proteomes" id="UP000593735">
    <property type="component" value="Chromosome"/>
</dbReference>
<dbReference type="RefSeq" id="WP_194372394.1">
    <property type="nucleotide sequence ID" value="NZ_CP063767.1"/>
</dbReference>
<sequence>MASGDWQRKAVDWLQGRQGPDDLARFSVDVAAVLVIVNFFVRTSWLGWVALALLVYSMFRIQSKNLGARSRENASFLRLLGPVRPWVQNPKAAFAEVKGYKHAKCSSCGQRVRVPRGKGTLRVSCPKCHTKFEVKS</sequence>
<name>A0A7S7RV42_9ACTN</name>
<keyword evidence="1" id="KW-1133">Transmembrane helix</keyword>
<dbReference type="EMBL" id="CP063767">
    <property type="protein sequence ID" value="QOY61248.1"/>
    <property type="molecule type" value="Genomic_DNA"/>
</dbReference>